<gene>
    <name evidence="1" type="ORF">I6I98_13755</name>
</gene>
<keyword evidence="2" id="KW-1185">Reference proteome</keyword>
<accession>A0ABX7CMU2</accession>
<dbReference type="EMBL" id="CP068224">
    <property type="protein sequence ID" value="QQT51367.1"/>
    <property type="molecule type" value="Genomic_DNA"/>
</dbReference>
<proteinExistence type="predicted"/>
<evidence type="ECO:0000313" key="2">
    <source>
        <dbReference type="Proteomes" id="UP000595498"/>
    </source>
</evidence>
<protein>
    <submittedName>
        <fullName evidence="1">Uncharacterized protein</fullName>
    </submittedName>
</protein>
<organism evidence="1 2">
    <name type="scientific">Sphingobacterium multivorum</name>
    <dbReference type="NCBI Taxonomy" id="28454"/>
    <lineage>
        <taxon>Bacteria</taxon>
        <taxon>Pseudomonadati</taxon>
        <taxon>Bacteroidota</taxon>
        <taxon>Sphingobacteriia</taxon>
        <taxon>Sphingobacteriales</taxon>
        <taxon>Sphingobacteriaceae</taxon>
        <taxon>Sphingobacterium</taxon>
    </lineage>
</organism>
<reference evidence="1 2" key="1">
    <citation type="submission" date="2021-01" db="EMBL/GenBank/DDBJ databases">
        <title>FDA dAtabase for Regulatory Grade micrObial Sequences (FDA-ARGOS): Supporting development and validation of Infectious Disease Dx tests.</title>
        <authorList>
            <person name="Sproer C."/>
            <person name="Gronow S."/>
            <person name="Severitt S."/>
            <person name="Schroder I."/>
            <person name="Tallon L."/>
            <person name="Sadzewicz L."/>
            <person name="Zhao X."/>
            <person name="Boylan J."/>
            <person name="Ott S."/>
            <person name="Bowen H."/>
            <person name="Vavikolanu K."/>
            <person name="Mehta A."/>
            <person name="Aluvathingal J."/>
            <person name="Nadendla S."/>
            <person name="Lowell S."/>
            <person name="Myers T."/>
            <person name="Yan Y."/>
            <person name="Sichtig H."/>
        </authorList>
    </citation>
    <scope>NUCLEOTIDE SEQUENCE [LARGE SCALE GENOMIC DNA]</scope>
    <source>
        <strain evidence="1 2">FDAARGOS_1141</strain>
    </source>
</reference>
<sequence>MKHVTLQPGQESGLFGPGIFRIDFDPMGAGQTGYYEIHYYGDDNQPNGQYLTGTIKGKLGSEYTLNRKFKFKVKNTGLKTAIGFE</sequence>
<name>A0ABX7CMU2_SPHMU</name>
<dbReference type="Proteomes" id="UP000595498">
    <property type="component" value="Chromosome"/>
</dbReference>
<evidence type="ECO:0000313" key="1">
    <source>
        <dbReference type="EMBL" id="QQT51367.1"/>
    </source>
</evidence>